<dbReference type="Proteomes" id="UP000554482">
    <property type="component" value="Unassembled WGS sequence"/>
</dbReference>
<dbReference type="AlphaFoldDB" id="A0A7J6WQL5"/>
<dbReference type="EMBL" id="JABWDY010011621">
    <property type="protein sequence ID" value="KAF5199659.1"/>
    <property type="molecule type" value="Genomic_DNA"/>
</dbReference>
<protein>
    <recommendedName>
        <fullName evidence="3">Ubiquitin-like protease family profile domain-containing protein</fullName>
    </recommendedName>
</protein>
<dbReference type="InterPro" id="IPR038765">
    <property type="entry name" value="Papain-like_cys_pep_sf"/>
</dbReference>
<evidence type="ECO:0000313" key="1">
    <source>
        <dbReference type="EMBL" id="KAF5199659.1"/>
    </source>
</evidence>
<reference evidence="1 2" key="1">
    <citation type="submission" date="2020-06" db="EMBL/GenBank/DDBJ databases">
        <title>Transcriptomic and genomic resources for Thalictrum thalictroides and T. hernandezii: Facilitating candidate gene discovery in an emerging model plant lineage.</title>
        <authorList>
            <person name="Arias T."/>
            <person name="Riano-Pachon D.M."/>
            <person name="Di Stilio V.S."/>
        </authorList>
    </citation>
    <scope>NUCLEOTIDE SEQUENCE [LARGE SCALE GENOMIC DNA]</scope>
    <source>
        <strain evidence="2">cv. WT478/WT964</strain>
        <tissue evidence="1">Leaves</tissue>
    </source>
</reference>
<proteinExistence type="predicted"/>
<dbReference type="OrthoDB" id="1918966at2759"/>
<evidence type="ECO:0000313" key="2">
    <source>
        <dbReference type="Proteomes" id="UP000554482"/>
    </source>
</evidence>
<accession>A0A7J6WQL5</accession>
<sequence>MSLYLSGPISVAGSKDYISIVTSLTARFLYKRFPKSRARYGFANPANLSRYGEDDDNLGHMIRRLDARKGNELILLPYNPKAIKTSIALKEARRVDNNPPWEIVKCFRQQGSTECCVYTMKFMKHFVDHPSQTIRFKMTELKEIETYGDDELNDIRIELMEFLLDYIAHEV</sequence>
<evidence type="ECO:0008006" key="3">
    <source>
        <dbReference type="Google" id="ProtNLM"/>
    </source>
</evidence>
<keyword evidence="2" id="KW-1185">Reference proteome</keyword>
<dbReference type="SUPFAM" id="SSF54001">
    <property type="entry name" value="Cysteine proteinases"/>
    <property type="match status" value="1"/>
</dbReference>
<comment type="caution">
    <text evidence="1">The sequence shown here is derived from an EMBL/GenBank/DDBJ whole genome shotgun (WGS) entry which is preliminary data.</text>
</comment>
<organism evidence="1 2">
    <name type="scientific">Thalictrum thalictroides</name>
    <name type="common">Rue-anemone</name>
    <name type="synonym">Anemone thalictroides</name>
    <dbReference type="NCBI Taxonomy" id="46969"/>
    <lineage>
        <taxon>Eukaryota</taxon>
        <taxon>Viridiplantae</taxon>
        <taxon>Streptophyta</taxon>
        <taxon>Embryophyta</taxon>
        <taxon>Tracheophyta</taxon>
        <taxon>Spermatophyta</taxon>
        <taxon>Magnoliopsida</taxon>
        <taxon>Ranunculales</taxon>
        <taxon>Ranunculaceae</taxon>
        <taxon>Thalictroideae</taxon>
        <taxon>Thalictrum</taxon>
    </lineage>
</organism>
<gene>
    <name evidence="1" type="ORF">FRX31_010755</name>
</gene>
<name>A0A7J6WQL5_THATH</name>